<keyword evidence="2" id="KW-0732">Signal</keyword>
<proteinExistence type="predicted"/>
<dbReference type="Proteomes" id="UP000762676">
    <property type="component" value="Unassembled WGS sequence"/>
</dbReference>
<comment type="caution">
    <text evidence="3">The sequence shown here is derived from an EMBL/GenBank/DDBJ whole genome shotgun (WGS) entry which is preliminary data.</text>
</comment>
<evidence type="ECO:0000313" key="4">
    <source>
        <dbReference type="Proteomes" id="UP000762676"/>
    </source>
</evidence>
<feature type="compositionally biased region" description="Basic residues" evidence="1">
    <location>
        <begin position="89"/>
        <end position="100"/>
    </location>
</feature>
<feature type="signal peptide" evidence="2">
    <location>
        <begin position="1"/>
        <end position="29"/>
    </location>
</feature>
<feature type="region of interest" description="Disordered" evidence="1">
    <location>
        <begin position="89"/>
        <end position="109"/>
    </location>
</feature>
<evidence type="ECO:0000256" key="1">
    <source>
        <dbReference type="SAM" id="MobiDB-lite"/>
    </source>
</evidence>
<evidence type="ECO:0000256" key="2">
    <source>
        <dbReference type="SAM" id="SignalP"/>
    </source>
</evidence>
<feature type="chain" id="PRO_5043663192" evidence="2">
    <location>
        <begin position="30"/>
        <end position="109"/>
    </location>
</feature>
<protein>
    <submittedName>
        <fullName evidence="3">Uncharacterized protein</fullName>
    </submittedName>
</protein>
<evidence type="ECO:0000313" key="3">
    <source>
        <dbReference type="EMBL" id="GFR59958.1"/>
    </source>
</evidence>
<name>A0AAV4EHH7_9GAST</name>
<dbReference type="EMBL" id="BMAT01003661">
    <property type="protein sequence ID" value="GFR59958.1"/>
    <property type="molecule type" value="Genomic_DNA"/>
</dbReference>
<reference evidence="3 4" key="1">
    <citation type="journal article" date="2021" name="Elife">
        <title>Chloroplast acquisition without the gene transfer in kleptoplastic sea slugs, Plakobranchus ocellatus.</title>
        <authorList>
            <person name="Maeda T."/>
            <person name="Takahashi S."/>
            <person name="Yoshida T."/>
            <person name="Shimamura S."/>
            <person name="Takaki Y."/>
            <person name="Nagai Y."/>
            <person name="Toyoda A."/>
            <person name="Suzuki Y."/>
            <person name="Arimoto A."/>
            <person name="Ishii H."/>
            <person name="Satoh N."/>
            <person name="Nishiyama T."/>
            <person name="Hasebe M."/>
            <person name="Maruyama T."/>
            <person name="Minagawa J."/>
            <person name="Obokata J."/>
            <person name="Shigenobu S."/>
        </authorList>
    </citation>
    <scope>NUCLEOTIDE SEQUENCE [LARGE SCALE GENOMIC DNA]</scope>
</reference>
<keyword evidence="4" id="KW-1185">Reference proteome</keyword>
<dbReference type="AlphaFoldDB" id="A0AAV4EHH7"/>
<sequence>MANHLAIRKALPALSWFAAVLSLNAITSSLSPKTLRVWDEEDQLQQQFYSCAAFPSSGPIDKFQNAQYLHVHKHLLEVVKNVSIKPNKQNKMKNKTKRTNNKCLELGED</sequence>
<gene>
    <name evidence="3" type="ORF">ElyMa_001808700</name>
</gene>
<accession>A0AAV4EHH7</accession>
<organism evidence="3 4">
    <name type="scientific">Elysia marginata</name>
    <dbReference type="NCBI Taxonomy" id="1093978"/>
    <lineage>
        <taxon>Eukaryota</taxon>
        <taxon>Metazoa</taxon>
        <taxon>Spiralia</taxon>
        <taxon>Lophotrochozoa</taxon>
        <taxon>Mollusca</taxon>
        <taxon>Gastropoda</taxon>
        <taxon>Heterobranchia</taxon>
        <taxon>Euthyneura</taxon>
        <taxon>Panpulmonata</taxon>
        <taxon>Sacoglossa</taxon>
        <taxon>Placobranchoidea</taxon>
        <taxon>Plakobranchidae</taxon>
        <taxon>Elysia</taxon>
    </lineage>
</organism>